<dbReference type="Pfam" id="PF00144">
    <property type="entry name" value="Beta-lactamase"/>
    <property type="match status" value="1"/>
</dbReference>
<evidence type="ECO:0000313" key="2">
    <source>
        <dbReference type="EMBL" id="TCS60534.1"/>
    </source>
</evidence>
<dbReference type="SUPFAM" id="SSF56601">
    <property type="entry name" value="beta-lactamase/transpeptidase-like"/>
    <property type="match status" value="1"/>
</dbReference>
<accession>A0A4R3J5K7</accession>
<reference evidence="2 3" key="1">
    <citation type="submission" date="2019-03" db="EMBL/GenBank/DDBJ databases">
        <title>Genomic Encyclopedia of Type Strains, Phase IV (KMG-IV): sequencing the most valuable type-strain genomes for metagenomic binning, comparative biology and taxonomic classification.</title>
        <authorList>
            <person name="Goeker M."/>
        </authorList>
    </citation>
    <scope>NUCLEOTIDE SEQUENCE [LARGE SCALE GENOMIC DNA]</scope>
    <source>
        <strain evidence="2 3">DSM 101688</strain>
    </source>
</reference>
<keyword evidence="3" id="KW-1185">Reference proteome</keyword>
<name>A0A4R3J5K7_9PROT</name>
<dbReference type="InterPro" id="IPR001466">
    <property type="entry name" value="Beta-lactam-related"/>
</dbReference>
<dbReference type="EMBL" id="SLZW01000010">
    <property type="protein sequence ID" value="TCS60534.1"/>
    <property type="molecule type" value="Genomic_DNA"/>
</dbReference>
<dbReference type="OrthoDB" id="5377981at2"/>
<evidence type="ECO:0000313" key="3">
    <source>
        <dbReference type="Proteomes" id="UP000295304"/>
    </source>
</evidence>
<gene>
    <name evidence="2" type="ORF">EDD55_1108</name>
</gene>
<protein>
    <submittedName>
        <fullName evidence="2">Beta-lactamase</fullName>
    </submittedName>
</protein>
<proteinExistence type="predicted"/>
<organism evidence="2 3">
    <name type="scientific">Varunaivibrio sulfuroxidans</name>
    <dbReference type="NCBI Taxonomy" id="1773489"/>
    <lineage>
        <taxon>Bacteria</taxon>
        <taxon>Pseudomonadati</taxon>
        <taxon>Pseudomonadota</taxon>
        <taxon>Alphaproteobacteria</taxon>
        <taxon>Rhodospirillales</taxon>
        <taxon>Magnetovibrionaceae</taxon>
        <taxon>Varunaivibrio</taxon>
    </lineage>
</organism>
<feature type="domain" description="Beta-lactamase-related" evidence="1">
    <location>
        <begin position="10"/>
        <end position="127"/>
    </location>
</feature>
<evidence type="ECO:0000259" key="1">
    <source>
        <dbReference type="Pfam" id="PF00144"/>
    </source>
</evidence>
<dbReference type="RefSeq" id="WP_132939848.1">
    <property type="nucleotide sequence ID" value="NZ_CP119676.1"/>
</dbReference>
<dbReference type="InterPro" id="IPR012338">
    <property type="entry name" value="Beta-lactam/transpept-like"/>
</dbReference>
<comment type="caution">
    <text evidence="2">The sequence shown here is derived from an EMBL/GenBank/DDBJ whole genome shotgun (WGS) entry which is preliminary data.</text>
</comment>
<dbReference type="Proteomes" id="UP000295304">
    <property type="component" value="Unassembled WGS sequence"/>
</dbReference>
<dbReference type="Gene3D" id="3.40.710.10">
    <property type="entry name" value="DD-peptidase/beta-lactamase superfamily"/>
    <property type="match status" value="1"/>
</dbReference>
<dbReference type="AlphaFoldDB" id="A0A4R3J5K7"/>
<sequence>MDDADSGKLKPVGNFDNPSVMGPAGTVHMNLHDLALYLQAHLQGARGLDNILKAKTYATLHSPKPGTRQWLLGRNGYGYGWVFKQDLWGGDGPVIWHNGSNGAWYAIVEIRPKIDTGLILATNAGSEKIMNDVDAALEDLLAFSRRGPK</sequence>